<gene>
    <name evidence="4" type="ORF">SAMN05192562_103131</name>
</gene>
<dbReference type="InterPro" id="IPR011083">
    <property type="entry name" value="Phage_tail_collar_dom"/>
</dbReference>
<evidence type="ECO:0000256" key="2">
    <source>
        <dbReference type="SAM" id="SignalP"/>
    </source>
</evidence>
<proteinExistence type="predicted"/>
<dbReference type="EMBL" id="FPAU01000003">
    <property type="protein sequence ID" value="SFT93344.1"/>
    <property type="molecule type" value="Genomic_DNA"/>
</dbReference>
<feature type="chain" id="PRO_5011459707" evidence="2">
    <location>
        <begin position="30"/>
        <end position="308"/>
    </location>
</feature>
<name>A0A1I7C1Q7_9ENTR</name>
<dbReference type="AlphaFoldDB" id="A0A1I7C1Q7"/>
<dbReference type="RefSeq" id="WP_090121944.1">
    <property type="nucleotide sequence ID" value="NZ_CP045300.1"/>
</dbReference>
<organism evidence="4 5">
    <name type="scientific">Kosakonia arachidis</name>
    <dbReference type="NCBI Taxonomy" id="551989"/>
    <lineage>
        <taxon>Bacteria</taxon>
        <taxon>Pseudomonadati</taxon>
        <taxon>Pseudomonadota</taxon>
        <taxon>Gammaproteobacteria</taxon>
        <taxon>Enterobacterales</taxon>
        <taxon>Enterobacteriaceae</taxon>
        <taxon>Kosakonia</taxon>
    </lineage>
</organism>
<feature type="region of interest" description="Disordered" evidence="1">
    <location>
        <begin position="215"/>
        <end position="250"/>
    </location>
</feature>
<keyword evidence="5" id="KW-1185">Reference proteome</keyword>
<evidence type="ECO:0000259" key="3">
    <source>
        <dbReference type="Pfam" id="PF07484"/>
    </source>
</evidence>
<accession>A0A1I7C1Q7</accession>
<dbReference type="Gene3D" id="3.90.1340.10">
    <property type="entry name" value="Phage tail collar domain"/>
    <property type="match status" value="1"/>
</dbReference>
<dbReference type="InterPro" id="IPR037053">
    <property type="entry name" value="Phage_tail_collar_dom_sf"/>
</dbReference>
<evidence type="ECO:0000256" key="1">
    <source>
        <dbReference type="SAM" id="MobiDB-lite"/>
    </source>
</evidence>
<dbReference type="SUPFAM" id="SSF88874">
    <property type="entry name" value="Receptor-binding domain of short tail fibre protein gp12"/>
    <property type="match status" value="1"/>
</dbReference>
<evidence type="ECO:0000313" key="5">
    <source>
        <dbReference type="Proteomes" id="UP000199187"/>
    </source>
</evidence>
<sequence length="308" mass="30434">MKNAKYLLTKTTIAATLGIVFSLPQSAFACNGAGDEFIGSVCYMAIRYCPEGYLPADGRTLNVNGYQALYSLIGNIYGGTAPTTFSLPDLRGRAAIGTGPLNGSIPVYSAGQKVGQEGSTVIASTSVTLAAPQVPPHTHPATLTLNGTAGTTPVASGSVSLALSGSITNLPFSAVASLPVTGIAKIGSSTTTGRSANLTDKALLTTVVGPAAQIYAPSGTNDRQVGPDDGVTGTASGPVSGTAGGGQLSGTASGNVSLPLTAAVSVGPNATTPAPVVIQVPVPLPVRDPSLPLTACIAVTGIYPVNPG</sequence>
<feature type="signal peptide" evidence="2">
    <location>
        <begin position="1"/>
        <end position="29"/>
    </location>
</feature>
<feature type="domain" description="Phage tail collar" evidence="3">
    <location>
        <begin position="39"/>
        <end position="94"/>
    </location>
</feature>
<evidence type="ECO:0000313" key="4">
    <source>
        <dbReference type="EMBL" id="SFT93344.1"/>
    </source>
</evidence>
<dbReference type="PROSITE" id="PS51257">
    <property type="entry name" value="PROKAR_LIPOPROTEIN"/>
    <property type="match status" value="1"/>
</dbReference>
<dbReference type="Proteomes" id="UP000199187">
    <property type="component" value="Unassembled WGS sequence"/>
</dbReference>
<keyword evidence="2" id="KW-0732">Signal</keyword>
<reference evidence="5" key="1">
    <citation type="submission" date="2016-10" db="EMBL/GenBank/DDBJ databases">
        <authorList>
            <person name="Varghese N."/>
            <person name="Submissions S."/>
        </authorList>
    </citation>
    <scope>NUCLEOTIDE SEQUENCE [LARGE SCALE GENOMIC DNA]</scope>
    <source>
        <strain evidence="5">Ah-143</strain>
    </source>
</reference>
<dbReference type="OrthoDB" id="9810174at2"/>
<protein>
    <submittedName>
        <fullName evidence="4">Microcystin-dependent protein</fullName>
    </submittedName>
</protein>
<dbReference type="Pfam" id="PF07484">
    <property type="entry name" value="Collar"/>
    <property type="match status" value="1"/>
</dbReference>